<proteinExistence type="predicted"/>
<organism evidence="1 2">
    <name type="scientific">Ilyodon furcidens</name>
    <name type="common">goldbreast splitfin</name>
    <dbReference type="NCBI Taxonomy" id="33524"/>
    <lineage>
        <taxon>Eukaryota</taxon>
        <taxon>Metazoa</taxon>
        <taxon>Chordata</taxon>
        <taxon>Craniata</taxon>
        <taxon>Vertebrata</taxon>
        <taxon>Euteleostomi</taxon>
        <taxon>Actinopterygii</taxon>
        <taxon>Neopterygii</taxon>
        <taxon>Teleostei</taxon>
        <taxon>Neoteleostei</taxon>
        <taxon>Acanthomorphata</taxon>
        <taxon>Ovalentaria</taxon>
        <taxon>Atherinomorphae</taxon>
        <taxon>Cyprinodontiformes</taxon>
        <taxon>Goodeidae</taxon>
        <taxon>Ilyodon</taxon>
    </lineage>
</organism>
<comment type="caution">
    <text evidence="1">The sequence shown here is derived from an EMBL/GenBank/DDBJ whole genome shotgun (WGS) entry which is preliminary data.</text>
</comment>
<protein>
    <submittedName>
        <fullName evidence="1">Uncharacterized protein</fullName>
    </submittedName>
</protein>
<name>A0ABV0U6N5_9TELE</name>
<sequence>MMCLLTFRKSWRRCGKNYKKSRRKLLEPLFRKFKREAHSSAQLSGFIEGVMHRGGLGASSTNPSPVSPGISPSPTPFLFFSINLKHKSIVAYLYSKPTHFMSNITQGLPHVTIQHFG</sequence>
<gene>
    <name evidence="1" type="ORF">ILYODFUR_018210</name>
</gene>
<evidence type="ECO:0000313" key="1">
    <source>
        <dbReference type="EMBL" id="MEQ2240736.1"/>
    </source>
</evidence>
<dbReference type="EMBL" id="JAHRIQ010059682">
    <property type="protein sequence ID" value="MEQ2240736.1"/>
    <property type="molecule type" value="Genomic_DNA"/>
</dbReference>
<accession>A0ABV0U6N5</accession>
<keyword evidence="2" id="KW-1185">Reference proteome</keyword>
<dbReference type="Proteomes" id="UP001482620">
    <property type="component" value="Unassembled WGS sequence"/>
</dbReference>
<reference evidence="1 2" key="1">
    <citation type="submission" date="2021-06" db="EMBL/GenBank/DDBJ databases">
        <authorList>
            <person name="Palmer J.M."/>
        </authorList>
    </citation>
    <scope>NUCLEOTIDE SEQUENCE [LARGE SCALE GENOMIC DNA]</scope>
    <source>
        <strain evidence="2">if_2019</strain>
        <tissue evidence="1">Muscle</tissue>
    </source>
</reference>
<evidence type="ECO:0000313" key="2">
    <source>
        <dbReference type="Proteomes" id="UP001482620"/>
    </source>
</evidence>